<reference evidence="8" key="2">
    <citation type="submission" date="2025-09" db="UniProtKB">
        <authorList>
            <consortium name="Ensembl"/>
        </authorList>
    </citation>
    <scope>IDENTIFICATION</scope>
</reference>
<keyword evidence="3" id="KW-0809">Transit peptide</keyword>
<evidence type="ECO:0000256" key="5">
    <source>
        <dbReference type="ARBA" id="ARBA00033049"/>
    </source>
</evidence>
<keyword evidence="9" id="KW-1185">Reference proteome</keyword>
<comment type="similarity">
    <text evidence="6">Belongs to the Smac/DIABLO protein family.</text>
</comment>
<dbReference type="FunFam" id="1.20.58.70:FF:000012">
    <property type="entry name" value="diablo homolog, mitochondrial isoform X1"/>
    <property type="match status" value="1"/>
</dbReference>
<keyword evidence="4" id="KW-0496">Mitochondrion</keyword>
<organism evidence="8 9">
    <name type="scientific">Sphenodon punctatus</name>
    <name type="common">Tuatara</name>
    <name type="synonym">Hatteria punctata</name>
    <dbReference type="NCBI Taxonomy" id="8508"/>
    <lineage>
        <taxon>Eukaryota</taxon>
        <taxon>Metazoa</taxon>
        <taxon>Chordata</taxon>
        <taxon>Craniata</taxon>
        <taxon>Vertebrata</taxon>
        <taxon>Euteleostomi</taxon>
        <taxon>Lepidosauria</taxon>
        <taxon>Sphenodontia</taxon>
        <taxon>Sphenodontidae</taxon>
        <taxon>Sphenodon</taxon>
    </lineage>
</organism>
<dbReference type="OMA" id="WRCCAFF"/>
<dbReference type="GO" id="GO:0035631">
    <property type="term" value="C:CD40 receptor complex"/>
    <property type="evidence" value="ECO:0007669"/>
    <property type="project" value="Ensembl"/>
</dbReference>
<dbReference type="Pfam" id="PF09057">
    <property type="entry name" value="Smac_DIABLO"/>
    <property type="match status" value="1"/>
</dbReference>
<dbReference type="GO" id="GO:0043065">
    <property type="term" value="P:positive regulation of apoptotic process"/>
    <property type="evidence" value="ECO:0007669"/>
    <property type="project" value="Ensembl"/>
</dbReference>
<feature type="region of interest" description="Disordered" evidence="7">
    <location>
        <begin position="211"/>
        <end position="242"/>
    </location>
</feature>
<dbReference type="InterPro" id="IPR015142">
    <property type="entry name" value="Smac_DIABLO"/>
</dbReference>
<sequence length="242" mass="26753">MAVALRSRWLRSCCVLLRQSFPVLVNARNRCFSGVRGPWNKAVAIGFGISLCAVPIAQKHEATALSNEALIRRAISLVTDSTCTLLSQTTYALIESLTEYTTAVYTLVSLYQQYATLLGKMNSQEVDAVWQVIIGARVEMSAKQEEYLKLESHWMTAVRLSEMAAEAAYQSGADQASVATRNHIQLVKTQVQEVRQLSKTAESKLTEAQAEELVKSKGEESLQPCSIPGSTEEVDEAYLRED</sequence>
<evidence type="ECO:0000313" key="9">
    <source>
        <dbReference type="Proteomes" id="UP000694392"/>
    </source>
</evidence>
<name>A0A8D0L879_SPHPU</name>
<keyword evidence="2" id="KW-0053">Apoptosis</keyword>
<dbReference type="PANTHER" id="PTHR32247:SF3">
    <property type="entry name" value="DIABLO IAP-BINDING MITOCHONDRIAL PROTEIN"/>
    <property type="match status" value="1"/>
</dbReference>
<dbReference type="GeneTree" id="ENSGT00390000007237"/>
<dbReference type="InterPro" id="IPR009062">
    <property type="entry name" value="Smac/DIABLO-like_sf"/>
</dbReference>
<evidence type="ECO:0000256" key="7">
    <source>
        <dbReference type="SAM" id="MobiDB-lite"/>
    </source>
</evidence>
<evidence type="ECO:0000256" key="3">
    <source>
        <dbReference type="ARBA" id="ARBA00022946"/>
    </source>
</evidence>
<accession>A0A8D0L879</accession>
<dbReference type="PANTHER" id="PTHR32247">
    <property type="entry name" value="DIABLO HOMOLOG, MITOCHONDRIAL"/>
    <property type="match status" value="1"/>
</dbReference>
<dbReference type="GO" id="GO:0005829">
    <property type="term" value="C:cytosol"/>
    <property type="evidence" value="ECO:0007669"/>
    <property type="project" value="Ensembl"/>
</dbReference>
<dbReference type="GO" id="GO:0008631">
    <property type="term" value="P:intrinsic apoptotic signaling pathway in response to oxidative stress"/>
    <property type="evidence" value="ECO:0007669"/>
    <property type="project" value="Ensembl"/>
</dbReference>
<protein>
    <recommendedName>
        <fullName evidence="5">Direct IAP-binding protein with low pI</fullName>
    </recommendedName>
</protein>
<gene>
    <name evidence="8" type="primary">DIABLO</name>
</gene>
<proteinExistence type="inferred from homology"/>
<evidence type="ECO:0000256" key="6">
    <source>
        <dbReference type="ARBA" id="ARBA00046319"/>
    </source>
</evidence>
<dbReference type="GO" id="GO:0051402">
    <property type="term" value="P:neuron apoptotic process"/>
    <property type="evidence" value="ECO:0007669"/>
    <property type="project" value="Ensembl"/>
</dbReference>
<dbReference type="Gene3D" id="1.20.58.70">
    <property type="match status" value="1"/>
</dbReference>
<dbReference type="Proteomes" id="UP000694392">
    <property type="component" value="Unplaced"/>
</dbReference>
<reference evidence="8" key="1">
    <citation type="submission" date="2025-08" db="UniProtKB">
        <authorList>
            <consortium name="Ensembl"/>
        </authorList>
    </citation>
    <scope>IDENTIFICATION</scope>
</reference>
<comment type="subcellular location">
    <subcellularLocation>
        <location evidence="1">Mitochondrion</location>
    </subcellularLocation>
</comment>
<dbReference type="SUPFAM" id="SSF46984">
    <property type="entry name" value="Smac/diablo"/>
    <property type="match status" value="1"/>
</dbReference>
<evidence type="ECO:0000256" key="4">
    <source>
        <dbReference type="ARBA" id="ARBA00023128"/>
    </source>
</evidence>
<dbReference type="GO" id="GO:0005739">
    <property type="term" value="C:mitochondrion"/>
    <property type="evidence" value="ECO:0007669"/>
    <property type="project" value="UniProtKB-SubCell"/>
</dbReference>
<evidence type="ECO:0000256" key="2">
    <source>
        <dbReference type="ARBA" id="ARBA00022703"/>
    </source>
</evidence>
<dbReference type="GO" id="GO:0009898">
    <property type="term" value="C:cytoplasmic side of plasma membrane"/>
    <property type="evidence" value="ECO:0007669"/>
    <property type="project" value="Ensembl"/>
</dbReference>
<dbReference type="AlphaFoldDB" id="A0A8D0L879"/>
<evidence type="ECO:0000256" key="1">
    <source>
        <dbReference type="ARBA" id="ARBA00004173"/>
    </source>
</evidence>
<evidence type="ECO:0000313" key="8">
    <source>
        <dbReference type="Ensembl" id="ENSSPUP00000014775.1"/>
    </source>
</evidence>
<dbReference type="Ensembl" id="ENSSPUT00000015764.1">
    <property type="protein sequence ID" value="ENSSPUP00000014775.1"/>
    <property type="gene ID" value="ENSSPUG00000011410.1"/>
</dbReference>